<evidence type="ECO:0000256" key="6">
    <source>
        <dbReference type="ARBA" id="ARBA00023136"/>
    </source>
</evidence>
<dbReference type="PANTHER" id="PTHR30193">
    <property type="entry name" value="ABC TRANSPORTER PERMEASE PROTEIN"/>
    <property type="match status" value="1"/>
</dbReference>
<dbReference type="RefSeq" id="WP_375525436.1">
    <property type="nucleotide sequence ID" value="NZ_JBHILM010000012.1"/>
</dbReference>
<keyword evidence="2 7" id="KW-0813">Transport</keyword>
<feature type="transmembrane region" description="Helical" evidence="7">
    <location>
        <begin position="263"/>
        <end position="285"/>
    </location>
</feature>
<keyword evidence="5 7" id="KW-1133">Transmembrane helix</keyword>
<accession>A0ABV5B8F5</accession>
<feature type="transmembrane region" description="Helical" evidence="7">
    <location>
        <begin position="73"/>
        <end position="94"/>
    </location>
</feature>
<reference evidence="9 10" key="1">
    <citation type="submission" date="2024-09" db="EMBL/GenBank/DDBJ databases">
        <authorList>
            <person name="Ruan L."/>
        </authorList>
    </citation>
    <scope>NUCLEOTIDE SEQUENCE [LARGE SCALE GENOMIC DNA]</scope>
    <source>
        <strain evidence="9 10">D33</strain>
    </source>
</reference>
<feature type="domain" description="ABC transmembrane type-1" evidence="8">
    <location>
        <begin position="69"/>
        <end position="284"/>
    </location>
</feature>
<comment type="subcellular location">
    <subcellularLocation>
        <location evidence="1 7">Cell membrane</location>
        <topology evidence="1 7">Multi-pass membrane protein</topology>
    </subcellularLocation>
</comment>
<dbReference type="InterPro" id="IPR000515">
    <property type="entry name" value="MetI-like"/>
</dbReference>
<comment type="similarity">
    <text evidence="7">Belongs to the binding-protein-dependent transport system permease family.</text>
</comment>
<evidence type="ECO:0000313" key="9">
    <source>
        <dbReference type="EMBL" id="MFB5681649.1"/>
    </source>
</evidence>
<evidence type="ECO:0000256" key="5">
    <source>
        <dbReference type="ARBA" id="ARBA00022989"/>
    </source>
</evidence>
<dbReference type="Gene3D" id="1.10.3720.10">
    <property type="entry name" value="MetI-like"/>
    <property type="match status" value="1"/>
</dbReference>
<dbReference type="InterPro" id="IPR051393">
    <property type="entry name" value="ABC_transporter_permease"/>
</dbReference>
<evidence type="ECO:0000259" key="8">
    <source>
        <dbReference type="PROSITE" id="PS50928"/>
    </source>
</evidence>
<evidence type="ECO:0000256" key="1">
    <source>
        <dbReference type="ARBA" id="ARBA00004651"/>
    </source>
</evidence>
<dbReference type="EMBL" id="JBHILM010000012">
    <property type="protein sequence ID" value="MFB5681649.1"/>
    <property type="molecule type" value="Genomic_DNA"/>
</dbReference>
<keyword evidence="10" id="KW-1185">Reference proteome</keyword>
<evidence type="ECO:0000256" key="3">
    <source>
        <dbReference type="ARBA" id="ARBA00022475"/>
    </source>
</evidence>
<feature type="transmembrane region" description="Helical" evidence="7">
    <location>
        <begin position="201"/>
        <end position="226"/>
    </location>
</feature>
<dbReference type="PROSITE" id="PS50928">
    <property type="entry name" value="ABC_TM1"/>
    <property type="match status" value="1"/>
</dbReference>
<dbReference type="InterPro" id="IPR035906">
    <property type="entry name" value="MetI-like_sf"/>
</dbReference>
<keyword evidence="4 7" id="KW-0812">Transmembrane</keyword>
<feature type="transmembrane region" description="Helical" evidence="7">
    <location>
        <begin position="12"/>
        <end position="32"/>
    </location>
</feature>
<dbReference type="Pfam" id="PF00528">
    <property type="entry name" value="BPD_transp_1"/>
    <property type="match status" value="1"/>
</dbReference>
<dbReference type="PANTHER" id="PTHR30193:SF44">
    <property type="entry name" value="LACTOSE TRANSPORT SYSTEM PERMEASE PROTEIN LACF"/>
    <property type="match status" value="1"/>
</dbReference>
<protein>
    <submittedName>
        <fullName evidence="9">Carbohydrate ABC transporter permease</fullName>
    </submittedName>
</protein>
<evidence type="ECO:0000256" key="7">
    <source>
        <dbReference type="RuleBase" id="RU363032"/>
    </source>
</evidence>
<dbReference type="CDD" id="cd06261">
    <property type="entry name" value="TM_PBP2"/>
    <property type="match status" value="1"/>
</dbReference>
<evidence type="ECO:0000256" key="4">
    <source>
        <dbReference type="ARBA" id="ARBA00022692"/>
    </source>
</evidence>
<gene>
    <name evidence="9" type="ORF">ACE3NQ_12065</name>
</gene>
<sequence>MHKWLRTESFAAWAFMAPGLILLAVFVFWPIIYGIPLSLTNYSVISRTEYVGLDNFSKAFADRNFLISLWNSLVYVLIVPFIQVFSILMAVLVNNTRIPGIKAFRTAYYIPVVTSMVAVALIWSWLLGNNGVVNYLLSRAGILSEQIYWLSNSSTALYVMMFITMWKGLGYYMMLYLAGLQNIPADLYEAARVDGAGRWRLILAITIPLLRPYILFCTLISLMSALRVFDEVYILTNGNGGPGTATLTSSLYIFQKGMQQFEFGYASALGLIVSVVLAVLSVIVFRLNRKGGVNPY</sequence>
<comment type="caution">
    <text evidence="9">The sequence shown here is derived from an EMBL/GenBank/DDBJ whole genome shotgun (WGS) entry which is preliminary data.</text>
</comment>
<keyword evidence="6 7" id="KW-0472">Membrane</keyword>
<evidence type="ECO:0000256" key="2">
    <source>
        <dbReference type="ARBA" id="ARBA00022448"/>
    </source>
</evidence>
<feature type="transmembrane region" description="Helical" evidence="7">
    <location>
        <begin position="106"/>
        <end position="127"/>
    </location>
</feature>
<evidence type="ECO:0000313" key="10">
    <source>
        <dbReference type="Proteomes" id="UP001580407"/>
    </source>
</evidence>
<organism evidence="9 10">
    <name type="scientific">Paenibacillus terreus</name>
    <dbReference type="NCBI Taxonomy" id="1387834"/>
    <lineage>
        <taxon>Bacteria</taxon>
        <taxon>Bacillati</taxon>
        <taxon>Bacillota</taxon>
        <taxon>Bacilli</taxon>
        <taxon>Bacillales</taxon>
        <taxon>Paenibacillaceae</taxon>
        <taxon>Paenibacillus</taxon>
    </lineage>
</organism>
<dbReference type="Gene3D" id="1.20.58.370">
    <property type="entry name" value="MalF N-terminal region-like"/>
    <property type="match status" value="1"/>
</dbReference>
<dbReference type="Proteomes" id="UP001580407">
    <property type="component" value="Unassembled WGS sequence"/>
</dbReference>
<proteinExistence type="inferred from homology"/>
<dbReference type="InterPro" id="IPR035277">
    <property type="entry name" value="MalF_N"/>
</dbReference>
<dbReference type="SUPFAM" id="SSF161098">
    <property type="entry name" value="MetI-like"/>
    <property type="match status" value="1"/>
</dbReference>
<name>A0ABV5B8F5_9BACL</name>
<keyword evidence="3" id="KW-1003">Cell membrane</keyword>
<dbReference type="SUPFAM" id="SSF160964">
    <property type="entry name" value="MalF N-terminal region-like"/>
    <property type="match status" value="1"/>
</dbReference>